<comment type="similarity">
    <text evidence="1">Belongs to the catalase family.</text>
</comment>
<dbReference type="EMBL" id="BMAO01026412">
    <property type="protein sequence ID" value="GFR09547.1"/>
    <property type="molecule type" value="Genomic_DNA"/>
</dbReference>
<dbReference type="GO" id="GO:0046872">
    <property type="term" value="F:metal ion binding"/>
    <property type="evidence" value="ECO:0007669"/>
    <property type="project" value="UniProtKB-KW"/>
</dbReference>
<accession>A0A8X6LIF3</accession>
<dbReference type="GO" id="GO:0005739">
    <property type="term" value="C:mitochondrion"/>
    <property type="evidence" value="ECO:0007669"/>
    <property type="project" value="TreeGrafter"/>
</dbReference>
<evidence type="ECO:0000256" key="7">
    <source>
        <dbReference type="SAM" id="MobiDB-lite"/>
    </source>
</evidence>
<keyword evidence="2" id="KW-0575">Peroxidase</keyword>
<evidence type="ECO:0000256" key="4">
    <source>
        <dbReference type="ARBA" id="ARBA00022723"/>
    </source>
</evidence>
<dbReference type="OrthoDB" id="6880011at2759"/>
<evidence type="ECO:0000259" key="8">
    <source>
        <dbReference type="SMART" id="SM01060"/>
    </source>
</evidence>
<evidence type="ECO:0000256" key="2">
    <source>
        <dbReference type="ARBA" id="ARBA00022559"/>
    </source>
</evidence>
<keyword evidence="3" id="KW-0349">Heme</keyword>
<evidence type="ECO:0000256" key="3">
    <source>
        <dbReference type="ARBA" id="ARBA00022617"/>
    </source>
</evidence>
<dbReference type="InterPro" id="IPR020835">
    <property type="entry name" value="Catalase_sf"/>
</dbReference>
<dbReference type="InterPro" id="IPR018028">
    <property type="entry name" value="Catalase"/>
</dbReference>
<feature type="domain" description="Catalase core" evidence="8">
    <location>
        <begin position="1"/>
        <end position="357"/>
    </location>
</feature>
<feature type="region of interest" description="Disordered" evidence="7">
    <location>
        <begin position="322"/>
        <end position="370"/>
    </location>
</feature>
<evidence type="ECO:0000256" key="5">
    <source>
        <dbReference type="ARBA" id="ARBA00023002"/>
    </source>
</evidence>
<gene>
    <name evidence="9" type="primary">cat</name>
    <name evidence="9" type="ORF">TNCT_229341</name>
</gene>
<evidence type="ECO:0000313" key="10">
    <source>
        <dbReference type="Proteomes" id="UP000887116"/>
    </source>
</evidence>
<feature type="compositionally biased region" description="Basic and acidic residues" evidence="7">
    <location>
        <begin position="340"/>
        <end position="353"/>
    </location>
</feature>
<protein>
    <submittedName>
        <fullName evidence="9">Catalase</fullName>
    </submittedName>
</protein>
<dbReference type="InterPro" id="IPR011614">
    <property type="entry name" value="Catalase_core"/>
</dbReference>
<evidence type="ECO:0000256" key="1">
    <source>
        <dbReference type="ARBA" id="ARBA00005329"/>
    </source>
</evidence>
<dbReference type="GO" id="GO:0020037">
    <property type="term" value="F:heme binding"/>
    <property type="evidence" value="ECO:0007669"/>
    <property type="project" value="InterPro"/>
</dbReference>
<evidence type="ECO:0000256" key="6">
    <source>
        <dbReference type="ARBA" id="ARBA00023004"/>
    </source>
</evidence>
<keyword evidence="10" id="KW-1185">Reference proteome</keyword>
<sequence length="370" mass="42668">MNIFDCRERILERVAHAKGAGAFGFFEVTDDITKYCKAKLFSEVGKKTPIAVRFSTVGGESGSADTVRDLRGFAIKFYTEEGNWDLAGNNSPIFFVRDPMLFPSLNPATKRNPVTHLRDPDMTWDFFSLRPETTYQVMWLFSDRGIPFSYRHMNGYGTNTFKLVNSKNEAVYCKFHYITDQGIKNRTNEEAQKVVATDPDFATRDLYNAIANQNFPSWTMYIQVMTFEQAKNWEFNPFDVTKVWQKKEFPLIKVGKFVLNRNPKNYFAEVEQLAFTPSYMVPGIEPSPDKMLQGRLFACADTQRYRLGANFLQIPVNCPYRTRPRNYERDGPDTVTENQDFDRSRARQTDSKSRQQSRKCSRIPTGASVA</sequence>
<dbReference type="Proteomes" id="UP000887116">
    <property type="component" value="Unassembled WGS sequence"/>
</dbReference>
<dbReference type="SMART" id="SM01060">
    <property type="entry name" value="Catalase"/>
    <property type="match status" value="1"/>
</dbReference>
<keyword evidence="5" id="KW-0560">Oxidoreductase</keyword>
<organism evidence="9 10">
    <name type="scientific">Trichonephila clavata</name>
    <name type="common">Joro spider</name>
    <name type="synonym">Nephila clavata</name>
    <dbReference type="NCBI Taxonomy" id="2740835"/>
    <lineage>
        <taxon>Eukaryota</taxon>
        <taxon>Metazoa</taxon>
        <taxon>Ecdysozoa</taxon>
        <taxon>Arthropoda</taxon>
        <taxon>Chelicerata</taxon>
        <taxon>Arachnida</taxon>
        <taxon>Araneae</taxon>
        <taxon>Araneomorphae</taxon>
        <taxon>Entelegynae</taxon>
        <taxon>Araneoidea</taxon>
        <taxon>Nephilidae</taxon>
        <taxon>Trichonephila</taxon>
    </lineage>
</organism>
<evidence type="ECO:0000313" key="9">
    <source>
        <dbReference type="EMBL" id="GFR09547.1"/>
    </source>
</evidence>
<dbReference type="FunFam" id="2.40.180.10:FF:000001">
    <property type="entry name" value="Catalase"/>
    <property type="match status" value="1"/>
</dbReference>
<dbReference type="PRINTS" id="PR00067">
    <property type="entry name" value="CATALASE"/>
</dbReference>
<dbReference type="Gene3D" id="2.40.180.10">
    <property type="entry name" value="Catalase core domain"/>
    <property type="match status" value="1"/>
</dbReference>
<dbReference type="GO" id="GO:0005777">
    <property type="term" value="C:peroxisome"/>
    <property type="evidence" value="ECO:0007669"/>
    <property type="project" value="TreeGrafter"/>
</dbReference>
<keyword evidence="6" id="KW-0408">Iron</keyword>
<dbReference type="AlphaFoldDB" id="A0A8X6LIF3"/>
<dbReference type="GO" id="GO:0042542">
    <property type="term" value="P:response to hydrogen peroxide"/>
    <property type="evidence" value="ECO:0007669"/>
    <property type="project" value="TreeGrafter"/>
</dbReference>
<dbReference type="GO" id="GO:0004096">
    <property type="term" value="F:catalase activity"/>
    <property type="evidence" value="ECO:0007669"/>
    <property type="project" value="InterPro"/>
</dbReference>
<reference evidence="9" key="1">
    <citation type="submission" date="2020-07" db="EMBL/GenBank/DDBJ databases">
        <title>Multicomponent nature underlies the extraordinary mechanical properties of spider dragline silk.</title>
        <authorList>
            <person name="Kono N."/>
            <person name="Nakamura H."/>
            <person name="Mori M."/>
            <person name="Yoshida Y."/>
            <person name="Ohtoshi R."/>
            <person name="Malay A.D."/>
            <person name="Moran D.A.P."/>
            <person name="Tomita M."/>
            <person name="Numata K."/>
            <person name="Arakawa K."/>
        </authorList>
    </citation>
    <scope>NUCLEOTIDE SEQUENCE</scope>
</reference>
<dbReference type="PANTHER" id="PTHR11465">
    <property type="entry name" value="CATALASE"/>
    <property type="match status" value="1"/>
</dbReference>
<comment type="caution">
    <text evidence="9">The sequence shown here is derived from an EMBL/GenBank/DDBJ whole genome shotgun (WGS) entry which is preliminary data.</text>
</comment>
<dbReference type="SUPFAM" id="SSF56634">
    <property type="entry name" value="Heme-dependent catalase-like"/>
    <property type="match status" value="1"/>
</dbReference>
<dbReference type="Pfam" id="PF00199">
    <property type="entry name" value="Catalase"/>
    <property type="match status" value="1"/>
</dbReference>
<dbReference type="GO" id="GO:0042744">
    <property type="term" value="P:hydrogen peroxide catabolic process"/>
    <property type="evidence" value="ECO:0007669"/>
    <property type="project" value="TreeGrafter"/>
</dbReference>
<dbReference type="PROSITE" id="PS51402">
    <property type="entry name" value="CATALASE_3"/>
    <property type="match status" value="1"/>
</dbReference>
<proteinExistence type="inferred from homology"/>
<keyword evidence="4" id="KW-0479">Metal-binding</keyword>
<dbReference type="PANTHER" id="PTHR11465:SF9">
    <property type="entry name" value="CATALASE"/>
    <property type="match status" value="1"/>
</dbReference>
<name>A0A8X6LIF3_TRICU</name>